<dbReference type="Gene3D" id="3.40.50.720">
    <property type="entry name" value="NAD(P)-binding Rossmann-like Domain"/>
    <property type="match status" value="1"/>
</dbReference>
<keyword evidence="10" id="KW-0275">Fatty acid biosynthesis</keyword>
<dbReference type="GO" id="GO:0019166">
    <property type="term" value="F:trans-2-enoyl-CoA reductase (NADPH) activity"/>
    <property type="evidence" value="ECO:0007669"/>
    <property type="project" value="UniProtKB-EC"/>
</dbReference>
<comment type="caution">
    <text evidence="21">The sequence shown here is derived from an EMBL/GenBank/DDBJ whole genome shotgun (WGS) entry which is preliminary data.</text>
</comment>
<proteinExistence type="predicted"/>
<evidence type="ECO:0000256" key="18">
    <source>
        <dbReference type="ARBA" id="ARBA00049251"/>
    </source>
</evidence>
<evidence type="ECO:0000256" key="7">
    <source>
        <dbReference type="ARBA" id="ARBA00023002"/>
    </source>
</evidence>
<evidence type="ECO:0000256" key="10">
    <source>
        <dbReference type="ARBA" id="ARBA00023160"/>
    </source>
</evidence>
<dbReference type="InterPro" id="IPR052388">
    <property type="entry name" value="Peroxisomal_t2-enoyl-CoA_red"/>
</dbReference>
<keyword evidence="9" id="KW-0576">Peroxisome</keyword>
<sequence>MYANETPLKRIADPEEIAKVVVFLASNASSYVTGTNTVVDGGYLCK</sequence>
<comment type="catalytic activity">
    <reaction evidence="16">
        <text>(2E)-tetradecenoyl-CoA + NADPH + H(+) = tetradecanoyl-CoA + NADP(+)</text>
        <dbReference type="Rhea" id="RHEA:44968"/>
        <dbReference type="ChEBI" id="CHEBI:15378"/>
        <dbReference type="ChEBI" id="CHEBI:57385"/>
        <dbReference type="ChEBI" id="CHEBI:57783"/>
        <dbReference type="ChEBI" id="CHEBI:58349"/>
        <dbReference type="ChEBI" id="CHEBI:61405"/>
    </reaction>
    <physiologicalReaction direction="left-to-right" evidence="16">
        <dbReference type="Rhea" id="RHEA:44969"/>
    </physiologicalReaction>
</comment>
<organism evidence="21 22">
    <name type="scientific">Leptotrombidium deliense</name>
    <dbReference type="NCBI Taxonomy" id="299467"/>
    <lineage>
        <taxon>Eukaryota</taxon>
        <taxon>Metazoa</taxon>
        <taxon>Ecdysozoa</taxon>
        <taxon>Arthropoda</taxon>
        <taxon>Chelicerata</taxon>
        <taxon>Arachnida</taxon>
        <taxon>Acari</taxon>
        <taxon>Acariformes</taxon>
        <taxon>Trombidiformes</taxon>
        <taxon>Prostigmata</taxon>
        <taxon>Anystina</taxon>
        <taxon>Parasitengona</taxon>
        <taxon>Trombiculoidea</taxon>
        <taxon>Trombiculidae</taxon>
        <taxon>Leptotrombidium</taxon>
    </lineage>
</organism>
<comment type="catalytic activity">
    <reaction evidence="20">
        <text>(2E)-octenoyl-CoA + NADPH + H(+) = octanoyl-CoA + NADP(+)</text>
        <dbReference type="Rhea" id="RHEA:44952"/>
        <dbReference type="ChEBI" id="CHEBI:15378"/>
        <dbReference type="ChEBI" id="CHEBI:57386"/>
        <dbReference type="ChEBI" id="CHEBI:57783"/>
        <dbReference type="ChEBI" id="CHEBI:58349"/>
        <dbReference type="ChEBI" id="CHEBI:62242"/>
    </reaction>
    <physiologicalReaction direction="left-to-right" evidence="20">
        <dbReference type="Rhea" id="RHEA:44953"/>
    </physiologicalReaction>
</comment>
<evidence type="ECO:0000256" key="14">
    <source>
        <dbReference type="ARBA" id="ARBA00041063"/>
    </source>
</evidence>
<evidence type="ECO:0000256" key="5">
    <source>
        <dbReference type="ARBA" id="ARBA00022832"/>
    </source>
</evidence>
<dbReference type="EMBL" id="NCKV01009730">
    <property type="protein sequence ID" value="RWS22133.1"/>
    <property type="molecule type" value="Genomic_DNA"/>
</dbReference>
<evidence type="ECO:0000256" key="11">
    <source>
        <dbReference type="ARBA" id="ARBA00037124"/>
    </source>
</evidence>
<keyword evidence="22" id="KW-1185">Reference proteome</keyword>
<dbReference type="AlphaFoldDB" id="A0A443S3R8"/>
<evidence type="ECO:0000256" key="19">
    <source>
        <dbReference type="ARBA" id="ARBA00049386"/>
    </source>
</evidence>
<evidence type="ECO:0000256" key="17">
    <source>
        <dbReference type="ARBA" id="ARBA00049108"/>
    </source>
</evidence>
<evidence type="ECO:0000256" key="9">
    <source>
        <dbReference type="ARBA" id="ARBA00023140"/>
    </source>
</evidence>
<comment type="catalytic activity">
    <reaction evidence="17">
        <text>(2E)-hexenoyl-CoA + NADPH + H(+) = hexanoyl-CoA + NADP(+)</text>
        <dbReference type="Rhea" id="RHEA:44956"/>
        <dbReference type="ChEBI" id="CHEBI:15378"/>
        <dbReference type="ChEBI" id="CHEBI:57783"/>
        <dbReference type="ChEBI" id="CHEBI:58349"/>
        <dbReference type="ChEBI" id="CHEBI:62077"/>
        <dbReference type="ChEBI" id="CHEBI:62620"/>
    </reaction>
    <physiologicalReaction direction="left-to-right" evidence="17">
        <dbReference type="Rhea" id="RHEA:44957"/>
    </physiologicalReaction>
</comment>
<accession>A0A443S3R8</accession>
<evidence type="ECO:0000256" key="12">
    <source>
        <dbReference type="ARBA" id="ARBA00038622"/>
    </source>
</evidence>
<keyword evidence="6" id="KW-0521">NADP</keyword>
<dbReference type="InterPro" id="IPR002347">
    <property type="entry name" value="SDR_fam"/>
</dbReference>
<keyword evidence="7" id="KW-0560">Oxidoreductase</keyword>
<comment type="catalytic activity">
    <reaction evidence="18">
        <text>a (2E)-enoyl-CoA + NADPH + H(+) = a 2,3-saturated acyl-CoA + NADP(+)</text>
        <dbReference type="Rhea" id="RHEA:33763"/>
        <dbReference type="ChEBI" id="CHEBI:15378"/>
        <dbReference type="ChEBI" id="CHEBI:57783"/>
        <dbReference type="ChEBI" id="CHEBI:58349"/>
        <dbReference type="ChEBI" id="CHEBI:58856"/>
        <dbReference type="ChEBI" id="CHEBI:65111"/>
        <dbReference type="EC" id="1.3.1.38"/>
    </reaction>
    <physiologicalReaction direction="left-to-right" evidence="18">
        <dbReference type="Rhea" id="RHEA:33764"/>
    </physiologicalReaction>
</comment>
<dbReference type="EC" id="1.3.1.38" evidence="13"/>
<evidence type="ECO:0000256" key="16">
    <source>
        <dbReference type="ARBA" id="ARBA00048686"/>
    </source>
</evidence>
<evidence type="ECO:0000313" key="21">
    <source>
        <dbReference type="EMBL" id="RWS22133.1"/>
    </source>
</evidence>
<evidence type="ECO:0000256" key="13">
    <source>
        <dbReference type="ARBA" id="ARBA00038849"/>
    </source>
</evidence>
<dbReference type="PANTHER" id="PTHR24317">
    <property type="entry name" value="PEROXISOMAL TRANS-2-ENOYL-COA REDUCTASE"/>
    <property type="match status" value="1"/>
</dbReference>
<keyword evidence="8" id="KW-0443">Lipid metabolism</keyword>
<evidence type="ECO:0000256" key="2">
    <source>
        <dbReference type="ARBA" id="ARBA00005189"/>
    </source>
</evidence>
<protein>
    <recommendedName>
        <fullName evidence="14">Peroxisomal trans-2-enoyl-CoA reductase</fullName>
        <ecNumber evidence="13">1.3.1.38</ecNumber>
    </recommendedName>
</protein>
<dbReference type="SUPFAM" id="SSF51735">
    <property type="entry name" value="NAD(P)-binding Rossmann-fold domains"/>
    <property type="match status" value="1"/>
</dbReference>
<gene>
    <name evidence="21" type="ORF">B4U80_04982</name>
</gene>
<comment type="catalytic activity">
    <reaction evidence="15">
        <text>(2E)-dodecenoyl-CoA + NADPH + H(+) = dodecanoyl-CoA + NADP(+)</text>
        <dbReference type="Rhea" id="RHEA:44964"/>
        <dbReference type="ChEBI" id="CHEBI:15378"/>
        <dbReference type="ChEBI" id="CHEBI:57330"/>
        <dbReference type="ChEBI" id="CHEBI:57375"/>
        <dbReference type="ChEBI" id="CHEBI:57783"/>
        <dbReference type="ChEBI" id="CHEBI:58349"/>
    </reaction>
    <physiologicalReaction direction="left-to-right" evidence="15">
        <dbReference type="Rhea" id="RHEA:44965"/>
    </physiologicalReaction>
</comment>
<evidence type="ECO:0000256" key="6">
    <source>
        <dbReference type="ARBA" id="ARBA00022857"/>
    </source>
</evidence>
<reference evidence="21 22" key="1">
    <citation type="journal article" date="2018" name="Gigascience">
        <title>Genomes of trombidid mites reveal novel predicted allergens and laterally-transferred genes associated with secondary metabolism.</title>
        <authorList>
            <person name="Dong X."/>
            <person name="Chaisiri K."/>
            <person name="Xia D."/>
            <person name="Armstrong S.D."/>
            <person name="Fang Y."/>
            <person name="Donnelly M.J."/>
            <person name="Kadowaki T."/>
            <person name="McGarry J.W."/>
            <person name="Darby A.C."/>
            <person name="Makepeace B.L."/>
        </authorList>
    </citation>
    <scope>NUCLEOTIDE SEQUENCE [LARGE SCALE GENOMIC DNA]</scope>
    <source>
        <strain evidence="21">UoL-UT</strain>
    </source>
</reference>
<evidence type="ECO:0000256" key="8">
    <source>
        <dbReference type="ARBA" id="ARBA00023098"/>
    </source>
</evidence>
<keyword evidence="3" id="KW-0444">Lipid biosynthesis</keyword>
<evidence type="ECO:0000313" key="22">
    <source>
        <dbReference type="Proteomes" id="UP000288716"/>
    </source>
</evidence>
<keyword evidence="5" id="KW-0276">Fatty acid metabolism</keyword>
<dbReference type="GO" id="GO:0005777">
    <property type="term" value="C:peroxisome"/>
    <property type="evidence" value="ECO:0007669"/>
    <property type="project" value="UniProtKB-SubCell"/>
</dbReference>
<keyword evidence="4" id="KW-0597">Phosphoprotein</keyword>
<evidence type="ECO:0000256" key="20">
    <source>
        <dbReference type="ARBA" id="ARBA00049559"/>
    </source>
</evidence>
<feature type="non-terminal residue" evidence="21">
    <location>
        <position position="46"/>
    </location>
</feature>
<evidence type="ECO:0000256" key="4">
    <source>
        <dbReference type="ARBA" id="ARBA00022553"/>
    </source>
</evidence>
<evidence type="ECO:0000256" key="3">
    <source>
        <dbReference type="ARBA" id="ARBA00022516"/>
    </source>
</evidence>
<comment type="catalytic activity">
    <reaction evidence="19">
        <text>(2E)-decenoyl-CoA + NADPH + H(+) = decanoyl-CoA + NADP(+)</text>
        <dbReference type="Rhea" id="RHEA:44960"/>
        <dbReference type="ChEBI" id="CHEBI:15378"/>
        <dbReference type="ChEBI" id="CHEBI:57783"/>
        <dbReference type="ChEBI" id="CHEBI:58349"/>
        <dbReference type="ChEBI" id="CHEBI:61406"/>
        <dbReference type="ChEBI" id="CHEBI:61430"/>
    </reaction>
    <physiologicalReaction direction="left-to-right" evidence="19">
        <dbReference type="Rhea" id="RHEA:44961"/>
    </physiologicalReaction>
</comment>
<dbReference type="Pfam" id="PF13561">
    <property type="entry name" value="adh_short_C2"/>
    <property type="match status" value="1"/>
</dbReference>
<dbReference type="VEuPathDB" id="VectorBase:LDEU009907"/>
<evidence type="ECO:0000256" key="15">
    <source>
        <dbReference type="ARBA" id="ARBA00047570"/>
    </source>
</evidence>
<comment type="function">
    <text evidence="11">Participates in chain elongation of fatty acids. Catalyzes the reduction of trans-2-enoyl-CoAs of varying chain lengths from 6:1 to 16:1, having maximum activity with 10:1 CoA. Has no 2,4-dienoyl-CoA reductase activity.</text>
</comment>
<comment type="subcellular location">
    <subcellularLocation>
        <location evidence="1">Peroxisome</location>
    </subcellularLocation>
</comment>
<dbReference type="Proteomes" id="UP000288716">
    <property type="component" value="Unassembled WGS sequence"/>
</dbReference>
<dbReference type="InterPro" id="IPR036291">
    <property type="entry name" value="NAD(P)-bd_dom_sf"/>
</dbReference>
<dbReference type="PANTHER" id="PTHR24317:SF7">
    <property type="entry name" value="PEROXISOMAL TRANS-2-ENOYL-COA REDUCTASE"/>
    <property type="match status" value="1"/>
</dbReference>
<evidence type="ECO:0000256" key="1">
    <source>
        <dbReference type="ARBA" id="ARBA00004275"/>
    </source>
</evidence>
<dbReference type="OrthoDB" id="1669814at2759"/>
<dbReference type="GO" id="GO:0006633">
    <property type="term" value="P:fatty acid biosynthetic process"/>
    <property type="evidence" value="ECO:0007669"/>
    <property type="project" value="UniProtKB-KW"/>
</dbReference>
<name>A0A443S3R8_9ACAR</name>
<comment type="pathway">
    <text evidence="2">Lipid metabolism.</text>
</comment>
<comment type="subunit">
    <text evidence="12">Interacts with PEX5, probably required to target it into peroxisomes.</text>
</comment>